<keyword evidence="8" id="KW-1185">Reference proteome</keyword>
<dbReference type="PANTHER" id="PTHR10078:SF30">
    <property type="entry name" value="INTERLEUKIN-1 BETA"/>
    <property type="match status" value="1"/>
</dbReference>
<dbReference type="GO" id="GO:0005125">
    <property type="term" value="F:cytokine activity"/>
    <property type="evidence" value="ECO:0007669"/>
    <property type="project" value="UniProtKB-KW"/>
</dbReference>
<dbReference type="GO" id="GO:1901222">
    <property type="term" value="P:regulation of non-canonical NF-kappaB signal transduction"/>
    <property type="evidence" value="ECO:0007669"/>
    <property type="project" value="TreeGrafter"/>
</dbReference>
<proteinExistence type="predicted"/>
<dbReference type="AlphaFoldDB" id="A0AAV6R276"/>
<evidence type="ECO:0000256" key="2">
    <source>
        <dbReference type="ARBA" id="ARBA00022490"/>
    </source>
</evidence>
<dbReference type="GO" id="GO:0071222">
    <property type="term" value="P:cellular response to lipopolysaccharide"/>
    <property type="evidence" value="ECO:0007669"/>
    <property type="project" value="TreeGrafter"/>
</dbReference>
<dbReference type="GO" id="GO:0042119">
    <property type="term" value="P:neutrophil activation"/>
    <property type="evidence" value="ECO:0007669"/>
    <property type="project" value="TreeGrafter"/>
</dbReference>
<organism evidence="7 8">
    <name type="scientific">Solea senegalensis</name>
    <name type="common">Senegalese sole</name>
    <dbReference type="NCBI Taxonomy" id="28829"/>
    <lineage>
        <taxon>Eukaryota</taxon>
        <taxon>Metazoa</taxon>
        <taxon>Chordata</taxon>
        <taxon>Craniata</taxon>
        <taxon>Vertebrata</taxon>
        <taxon>Euteleostomi</taxon>
        <taxon>Actinopterygii</taxon>
        <taxon>Neopterygii</taxon>
        <taxon>Teleostei</taxon>
        <taxon>Neoteleostei</taxon>
        <taxon>Acanthomorphata</taxon>
        <taxon>Carangaria</taxon>
        <taxon>Pleuronectiformes</taxon>
        <taxon>Pleuronectoidei</taxon>
        <taxon>Soleidae</taxon>
        <taxon>Solea</taxon>
    </lineage>
</organism>
<evidence type="ECO:0000256" key="5">
    <source>
        <dbReference type="ARBA" id="ARBA00023198"/>
    </source>
</evidence>
<dbReference type="GO" id="GO:0005615">
    <property type="term" value="C:extracellular space"/>
    <property type="evidence" value="ECO:0007669"/>
    <property type="project" value="UniProtKB-KW"/>
</dbReference>
<comment type="caution">
    <text evidence="7">The sequence shown here is derived from an EMBL/GenBank/DDBJ whole genome shotgun (WGS) entry which is preliminary data.</text>
</comment>
<keyword evidence="4" id="KW-0666">Pyrogen</keyword>
<dbReference type="GO" id="GO:0006955">
    <property type="term" value="P:immune response"/>
    <property type="evidence" value="ECO:0007669"/>
    <property type="project" value="InterPro"/>
</dbReference>
<keyword evidence="6" id="KW-0497">Mitogen</keyword>
<dbReference type="InterPro" id="IPR000975">
    <property type="entry name" value="IL-1_fam"/>
</dbReference>
<dbReference type="SMART" id="SM00125">
    <property type="entry name" value="IL1"/>
    <property type="match status" value="1"/>
</dbReference>
<keyword evidence="3" id="KW-0202">Cytokine</keyword>
<sequence>MCFSPLDWTAEKTEDKSCCSDMECDPDEIFKLNVDLELVVSQNPLPMHRVVSLLLRANKIKKYLQRKGRGLSDDQLCTMIMNSIEKTVVERVGTSSFPSGRRITLNRLRSWECFLTDREKKDIVCTAASTPVELCAATLKGGNHSHKVTFKMASYSGSEMTVALSLIKQKLYISCTMIDDKAVLRLEECDEEDLKAISNESDMERFLFHVKGVDGTRFESVKCRGWFISTSYEKELQPLEMCQVDAVNRETAFSMK</sequence>
<evidence type="ECO:0000313" key="7">
    <source>
        <dbReference type="EMBL" id="KAG7498574.1"/>
    </source>
</evidence>
<evidence type="ECO:0000256" key="3">
    <source>
        <dbReference type="ARBA" id="ARBA00022514"/>
    </source>
</evidence>
<evidence type="ECO:0000313" key="8">
    <source>
        <dbReference type="Proteomes" id="UP000693946"/>
    </source>
</evidence>
<dbReference type="EMBL" id="JAGKHQ010000014">
    <property type="protein sequence ID" value="KAG7498574.1"/>
    <property type="molecule type" value="Genomic_DNA"/>
</dbReference>
<evidence type="ECO:0000256" key="1">
    <source>
        <dbReference type="ARBA" id="ARBA00004496"/>
    </source>
</evidence>
<accession>A0AAV6R276</accession>
<reference evidence="7 8" key="1">
    <citation type="journal article" date="2021" name="Sci. Rep.">
        <title>Chromosome anchoring in Senegalese sole (Solea senegalensis) reveals sex-associated markers and genome rearrangements in flatfish.</title>
        <authorList>
            <person name="Guerrero-Cozar I."/>
            <person name="Gomez-Garrido J."/>
            <person name="Berbel C."/>
            <person name="Martinez-Blanch J.F."/>
            <person name="Alioto T."/>
            <person name="Claros M.G."/>
            <person name="Gagnaire P.A."/>
            <person name="Manchado M."/>
        </authorList>
    </citation>
    <scope>NUCLEOTIDE SEQUENCE [LARGE SCALE GENOMIC DNA]</scope>
    <source>
        <strain evidence="7">Sse05_10M</strain>
    </source>
</reference>
<dbReference type="Proteomes" id="UP000693946">
    <property type="component" value="Linkage Group LG21"/>
</dbReference>
<dbReference type="GO" id="GO:0048246">
    <property type="term" value="P:macrophage chemotaxis"/>
    <property type="evidence" value="ECO:0007669"/>
    <property type="project" value="TreeGrafter"/>
</dbReference>
<name>A0AAV6R276_SOLSE</name>
<dbReference type="GO" id="GO:0019221">
    <property type="term" value="P:cytokine-mediated signaling pathway"/>
    <property type="evidence" value="ECO:0007669"/>
    <property type="project" value="TreeGrafter"/>
</dbReference>
<evidence type="ECO:0000256" key="6">
    <source>
        <dbReference type="ARBA" id="ARBA00023246"/>
    </source>
</evidence>
<protein>
    <submittedName>
        <fullName evidence="7">Interleukin-1 beta-like</fullName>
    </submittedName>
</protein>
<dbReference type="Pfam" id="PF00340">
    <property type="entry name" value="IL1"/>
    <property type="match status" value="1"/>
</dbReference>
<keyword evidence="5" id="KW-0395">Inflammatory response</keyword>
<evidence type="ECO:0000256" key="4">
    <source>
        <dbReference type="ARBA" id="ARBA00022620"/>
    </source>
</evidence>
<dbReference type="GO" id="GO:0005737">
    <property type="term" value="C:cytoplasm"/>
    <property type="evidence" value="ECO:0007669"/>
    <property type="project" value="UniProtKB-SubCell"/>
</dbReference>
<dbReference type="PANTHER" id="PTHR10078">
    <property type="entry name" value="INTERLEUKIN-1 FAMILY MEMBER"/>
    <property type="match status" value="1"/>
</dbReference>
<comment type="subcellular location">
    <subcellularLocation>
        <location evidence="1">Cytoplasm</location>
    </subcellularLocation>
</comment>
<dbReference type="GO" id="GO:0010628">
    <property type="term" value="P:positive regulation of gene expression"/>
    <property type="evidence" value="ECO:0007669"/>
    <property type="project" value="TreeGrafter"/>
</dbReference>
<dbReference type="GO" id="GO:0001660">
    <property type="term" value="P:fever generation"/>
    <property type="evidence" value="ECO:0007669"/>
    <property type="project" value="UniProtKB-KW"/>
</dbReference>
<keyword evidence="2" id="KW-0963">Cytoplasm</keyword>
<gene>
    <name evidence="7" type="ORF">JOB18_013909</name>
</gene>
<dbReference type="GO" id="GO:0051781">
    <property type="term" value="P:positive regulation of cell division"/>
    <property type="evidence" value="ECO:0007669"/>
    <property type="project" value="UniProtKB-KW"/>
</dbReference>